<gene>
    <name evidence="2" type="ORF">CEW89_11305</name>
</gene>
<evidence type="ECO:0000313" key="3">
    <source>
        <dbReference type="Proteomes" id="UP000217935"/>
    </source>
</evidence>
<sequence>MKLLFLNPNSTVAMTESVVTTARAVLPEAEILGWTNSDGPPAIQGPEDGDAALLGLLALLPKAQEAGVEVIVIACFDDTGLEELRAKAHCPVIGIGQAAYHMALLMGQSYGVVTTMAGSVPVIEGNIERLGFEGACLGVVPSNIPVLDVEEGRPDVLEKLSDEIRTMGARGAGSVILGCAGMTTHHAALSLSTGVTLIDGVRAATVLAEALVRMGRSSL</sequence>
<dbReference type="PANTHER" id="PTHR28047">
    <property type="entry name" value="PROTEIN DCG1"/>
    <property type="match status" value="1"/>
</dbReference>
<dbReference type="PANTHER" id="PTHR28047:SF5">
    <property type="entry name" value="PROTEIN DCG1"/>
    <property type="match status" value="1"/>
</dbReference>
<keyword evidence="3" id="KW-1185">Reference proteome</keyword>
<dbReference type="InterPro" id="IPR052186">
    <property type="entry name" value="Hydantoin_racemase-like"/>
</dbReference>
<organism evidence="2 3">
    <name type="scientific">Celeribacter ethanolicus</name>
    <dbReference type="NCBI Taxonomy" id="1758178"/>
    <lineage>
        <taxon>Bacteria</taxon>
        <taxon>Pseudomonadati</taxon>
        <taxon>Pseudomonadota</taxon>
        <taxon>Alphaproteobacteria</taxon>
        <taxon>Rhodobacterales</taxon>
        <taxon>Roseobacteraceae</taxon>
        <taxon>Celeribacter</taxon>
    </lineage>
</organism>
<dbReference type="Pfam" id="PF01177">
    <property type="entry name" value="Asp_Glu_race"/>
    <property type="match status" value="1"/>
</dbReference>
<dbReference type="OrthoDB" id="9791723at2"/>
<dbReference type="Proteomes" id="UP000217935">
    <property type="component" value="Chromosome"/>
</dbReference>
<dbReference type="STRING" id="1758178.GCA_001550095_03704"/>
<reference evidence="2 3" key="1">
    <citation type="submission" date="2017-06" db="EMBL/GenBank/DDBJ databases">
        <title>Celeribacter sp. TSPH2 complete genome sequence.</title>
        <authorList>
            <person name="Woo J.-H."/>
            <person name="Kim H.-S."/>
        </authorList>
    </citation>
    <scope>NUCLEOTIDE SEQUENCE [LARGE SCALE GENOMIC DNA]</scope>
    <source>
        <strain evidence="2 3">TSPH2</strain>
    </source>
</reference>
<dbReference type="Gene3D" id="3.40.50.12500">
    <property type="match status" value="1"/>
</dbReference>
<dbReference type="RefSeq" id="WP_096805970.1">
    <property type="nucleotide sequence ID" value="NZ_CP022196.1"/>
</dbReference>
<dbReference type="EMBL" id="CP022196">
    <property type="protein sequence ID" value="ATG48104.1"/>
    <property type="molecule type" value="Genomic_DNA"/>
</dbReference>
<comment type="similarity">
    <text evidence="1">Belongs to the HyuE racemase family.</text>
</comment>
<evidence type="ECO:0000313" key="2">
    <source>
        <dbReference type="EMBL" id="ATG48104.1"/>
    </source>
</evidence>
<accession>A0A291GDI8</accession>
<proteinExistence type="inferred from homology"/>
<dbReference type="AlphaFoldDB" id="A0A291GDI8"/>
<dbReference type="InterPro" id="IPR053714">
    <property type="entry name" value="Iso_Racemase_Enz_sf"/>
</dbReference>
<evidence type="ECO:0000256" key="1">
    <source>
        <dbReference type="ARBA" id="ARBA00038414"/>
    </source>
</evidence>
<dbReference type="KEGG" id="ceh:CEW89_11305"/>
<dbReference type="GO" id="GO:0047661">
    <property type="term" value="F:amino-acid racemase activity"/>
    <property type="evidence" value="ECO:0007669"/>
    <property type="project" value="InterPro"/>
</dbReference>
<name>A0A291GDI8_9RHOB</name>
<protein>
    <submittedName>
        <fullName evidence="2">HyuE hydantoin racemase</fullName>
    </submittedName>
</protein>
<dbReference type="InterPro" id="IPR015942">
    <property type="entry name" value="Asp/Glu/hydantoin_racemase"/>
</dbReference>